<evidence type="ECO:0000256" key="1">
    <source>
        <dbReference type="SAM" id="Coils"/>
    </source>
</evidence>
<reference evidence="2 3" key="2">
    <citation type="submission" date="2018-11" db="EMBL/GenBank/DDBJ databases">
        <authorList>
            <consortium name="Pathogen Informatics"/>
        </authorList>
    </citation>
    <scope>NUCLEOTIDE SEQUENCE [LARGE SCALE GENOMIC DNA]</scope>
</reference>
<dbReference type="WBParaSite" id="HNAJ_0001157201-mRNA-1">
    <property type="protein sequence ID" value="HNAJ_0001157201-mRNA-1"/>
    <property type="gene ID" value="HNAJ_0001157201"/>
</dbReference>
<protein>
    <submittedName>
        <fullName evidence="4">Golgin-84</fullName>
    </submittedName>
</protein>
<evidence type="ECO:0000313" key="4">
    <source>
        <dbReference type="WBParaSite" id="HNAJ_0001157201-mRNA-1"/>
    </source>
</evidence>
<feature type="coiled-coil region" evidence="1">
    <location>
        <begin position="101"/>
        <end position="133"/>
    </location>
</feature>
<dbReference type="OrthoDB" id="6266894at2759"/>
<gene>
    <name evidence="2" type="ORF">HNAJ_LOCUS11562</name>
</gene>
<evidence type="ECO:0000313" key="2">
    <source>
        <dbReference type="EMBL" id="VDO10742.1"/>
    </source>
</evidence>
<organism evidence="4">
    <name type="scientific">Rodentolepis nana</name>
    <name type="common">Dwarf tapeworm</name>
    <name type="synonym">Hymenolepis nana</name>
    <dbReference type="NCBI Taxonomy" id="102285"/>
    <lineage>
        <taxon>Eukaryota</taxon>
        <taxon>Metazoa</taxon>
        <taxon>Spiralia</taxon>
        <taxon>Lophotrochozoa</taxon>
        <taxon>Platyhelminthes</taxon>
        <taxon>Cestoda</taxon>
        <taxon>Eucestoda</taxon>
        <taxon>Cyclophyllidea</taxon>
        <taxon>Hymenolepididae</taxon>
        <taxon>Rodentolepis</taxon>
    </lineage>
</organism>
<dbReference type="STRING" id="102285.A0A0R3TUW1"/>
<dbReference type="EMBL" id="UZAE01013644">
    <property type="protein sequence ID" value="VDO10742.1"/>
    <property type="molecule type" value="Genomic_DNA"/>
</dbReference>
<keyword evidence="1" id="KW-0175">Coiled coil</keyword>
<name>A0A0R3TUW1_RODNA</name>
<accession>A0A0R3TUW1</accession>
<reference evidence="4" key="1">
    <citation type="submission" date="2017-02" db="UniProtKB">
        <authorList>
            <consortium name="WormBaseParasite"/>
        </authorList>
    </citation>
    <scope>IDENTIFICATION</scope>
</reference>
<proteinExistence type="predicted"/>
<sequence length="259" mass="30185">MLRERCRGLEERLTMEQQLKAAALTNTSAVQAIDTREIFDRSKRDGEEIRRLQFELVRLTTELTNAQGQLSSLEQRLDVALHGRLRYKDLWTRALQEVTRLRQEATNATKLELQRKEAEVEELRREQNLLLRTGSCMILQNNPGQSNGDYAQRSNSRFYDITLILVMLSIPTLERIIDYTEVRSVLFGQEEWLLGISNAHACFFVSYLVLSSKRISSGGDRTKDLSRVYGNVRYHFKSDENHCLMEKENKEYVKLCHHT</sequence>
<keyword evidence="3" id="KW-1185">Reference proteome</keyword>
<dbReference type="Proteomes" id="UP000278807">
    <property type="component" value="Unassembled WGS sequence"/>
</dbReference>
<dbReference type="AlphaFoldDB" id="A0A0R3TUW1"/>
<feature type="coiled-coil region" evidence="1">
    <location>
        <begin position="49"/>
        <end position="76"/>
    </location>
</feature>
<evidence type="ECO:0000313" key="3">
    <source>
        <dbReference type="Proteomes" id="UP000278807"/>
    </source>
</evidence>